<dbReference type="InterPro" id="IPR018060">
    <property type="entry name" value="HTH_AraC"/>
</dbReference>
<dbReference type="AlphaFoldDB" id="A0A7X0DBX7"/>
<dbReference type="InterPro" id="IPR037923">
    <property type="entry name" value="HTH-like"/>
</dbReference>
<evidence type="ECO:0000313" key="7">
    <source>
        <dbReference type="Proteomes" id="UP000535501"/>
    </source>
</evidence>
<dbReference type="Pfam" id="PF12833">
    <property type="entry name" value="HTH_18"/>
    <property type="match status" value="1"/>
</dbReference>
<reference evidence="6 7" key="1">
    <citation type="submission" date="2020-08" db="EMBL/GenBank/DDBJ databases">
        <title>Genomic Encyclopedia of Type Strains, Phase IV (KMG-IV): sequencing the most valuable type-strain genomes for metagenomic binning, comparative biology and taxonomic classification.</title>
        <authorList>
            <person name="Goeker M."/>
        </authorList>
    </citation>
    <scope>NUCLEOTIDE SEQUENCE [LARGE SCALE GENOMIC DNA]</scope>
    <source>
        <strain evidence="6 7">DSM 102134</strain>
    </source>
</reference>
<keyword evidence="3" id="KW-0010">Activator</keyword>
<name>A0A7X0DBX7_9HYPH</name>
<dbReference type="InterPro" id="IPR003313">
    <property type="entry name" value="AraC-bd"/>
</dbReference>
<evidence type="ECO:0000256" key="3">
    <source>
        <dbReference type="ARBA" id="ARBA00023159"/>
    </source>
</evidence>
<dbReference type="SMART" id="SM00342">
    <property type="entry name" value="HTH_ARAC"/>
    <property type="match status" value="1"/>
</dbReference>
<protein>
    <submittedName>
        <fullName evidence="6">AraC-like DNA-binding protein</fullName>
    </submittedName>
</protein>
<dbReference type="PANTHER" id="PTHR46796">
    <property type="entry name" value="HTH-TYPE TRANSCRIPTIONAL ACTIVATOR RHAS-RELATED"/>
    <property type="match status" value="1"/>
</dbReference>
<dbReference type="SUPFAM" id="SSF51215">
    <property type="entry name" value="Regulatory protein AraC"/>
    <property type="match status" value="1"/>
</dbReference>
<evidence type="ECO:0000256" key="2">
    <source>
        <dbReference type="ARBA" id="ARBA00023125"/>
    </source>
</evidence>
<evidence type="ECO:0000256" key="1">
    <source>
        <dbReference type="ARBA" id="ARBA00023015"/>
    </source>
</evidence>
<proteinExistence type="predicted"/>
<dbReference type="Pfam" id="PF02311">
    <property type="entry name" value="AraC_binding"/>
    <property type="match status" value="1"/>
</dbReference>
<comment type="caution">
    <text evidence="6">The sequence shown here is derived from an EMBL/GenBank/DDBJ whole genome shotgun (WGS) entry which is preliminary data.</text>
</comment>
<dbReference type="EMBL" id="JACHEJ010000002">
    <property type="protein sequence ID" value="MBB6179015.1"/>
    <property type="molecule type" value="Genomic_DNA"/>
</dbReference>
<dbReference type="GO" id="GO:0003700">
    <property type="term" value="F:DNA-binding transcription factor activity"/>
    <property type="evidence" value="ECO:0007669"/>
    <property type="project" value="InterPro"/>
</dbReference>
<dbReference type="PRINTS" id="PR00032">
    <property type="entry name" value="HTHARAC"/>
</dbReference>
<evidence type="ECO:0000313" key="6">
    <source>
        <dbReference type="EMBL" id="MBB6179015.1"/>
    </source>
</evidence>
<dbReference type="InterPro" id="IPR050204">
    <property type="entry name" value="AraC_XylS_family_regulators"/>
</dbReference>
<dbReference type="GO" id="GO:0043565">
    <property type="term" value="F:sequence-specific DNA binding"/>
    <property type="evidence" value="ECO:0007669"/>
    <property type="project" value="InterPro"/>
</dbReference>
<gene>
    <name evidence="6" type="ORF">HNQ75_000969</name>
</gene>
<sequence>MAFLQFTYRLRLLRDGEPITFVQYRNASPGYYGAMHSVSQEHALNAMPIAEAESTRFWRDERFGGMECLSATFLTHEYAPHAHDTYSIGAIEHGAQISTIKGSRESTGPGSLYLINPGEVHDGAPAGSGYRYRMIYPDAALMRSVLEDVTGRAVNGTPAFRTHLPVDPEMARTFQIAHRRLEANVGLLEADEGMFSVLVGLFRRHGEAIIIPPETRERSAVRHARDYLIENYECDIGLEELARIAGLSRAHLIRAFRKEFHITPHAFLTDVRIRQARRLLRAGAPPATVAMECGFADQAHFTRHFKARTGVTPGQYRAA</sequence>
<keyword evidence="1" id="KW-0805">Transcription regulation</keyword>
<dbReference type="Proteomes" id="UP000535501">
    <property type="component" value="Unassembled WGS sequence"/>
</dbReference>
<dbReference type="Gene3D" id="1.10.10.60">
    <property type="entry name" value="Homeodomain-like"/>
    <property type="match status" value="2"/>
</dbReference>
<evidence type="ECO:0000259" key="5">
    <source>
        <dbReference type="PROSITE" id="PS01124"/>
    </source>
</evidence>
<dbReference type="InterPro" id="IPR020449">
    <property type="entry name" value="Tscrpt_reg_AraC-type_HTH"/>
</dbReference>
<dbReference type="PROSITE" id="PS01124">
    <property type="entry name" value="HTH_ARAC_FAMILY_2"/>
    <property type="match status" value="1"/>
</dbReference>
<accession>A0A7X0DBX7</accession>
<dbReference type="SUPFAM" id="SSF46689">
    <property type="entry name" value="Homeodomain-like"/>
    <property type="match status" value="2"/>
</dbReference>
<dbReference type="PANTHER" id="PTHR46796:SF2">
    <property type="entry name" value="TRANSCRIPTIONAL REGULATORY PROTEIN"/>
    <property type="match status" value="1"/>
</dbReference>
<organism evidence="6 7">
    <name type="scientific">Pseudorhizobium flavum</name>
    <dbReference type="NCBI Taxonomy" id="1335061"/>
    <lineage>
        <taxon>Bacteria</taxon>
        <taxon>Pseudomonadati</taxon>
        <taxon>Pseudomonadota</taxon>
        <taxon>Alphaproteobacteria</taxon>
        <taxon>Hyphomicrobiales</taxon>
        <taxon>Rhizobiaceae</taxon>
        <taxon>Rhizobium/Agrobacterium group</taxon>
        <taxon>Pseudorhizobium</taxon>
    </lineage>
</organism>
<evidence type="ECO:0000256" key="4">
    <source>
        <dbReference type="ARBA" id="ARBA00023163"/>
    </source>
</evidence>
<keyword evidence="2 6" id="KW-0238">DNA-binding</keyword>
<keyword evidence="7" id="KW-1185">Reference proteome</keyword>
<keyword evidence="4" id="KW-0804">Transcription</keyword>
<dbReference type="InterPro" id="IPR009057">
    <property type="entry name" value="Homeodomain-like_sf"/>
</dbReference>
<feature type="domain" description="HTH araC/xylS-type" evidence="5">
    <location>
        <begin position="222"/>
        <end position="319"/>
    </location>
</feature>